<evidence type="ECO:0000313" key="3">
    <source>
        <dbReference type="EMBL" id="KAL1608533.1"/>
    </source>
</evidence>
<evidence type="ECO:0000256" key="1">
    <source>
        <dbReference type="SAM" id="MobiDB-lite"/>
    </source>
</evidence>
<dbReference type="InterPro" id="IPR012951">
    <property type="entry name" value="BBE"/>
</dbReference>
<protein>
    <recommendedName>
        <fullName evidence="2">Berberine/berberine-like domain-containing protein</fullName>
    </recommendedName>
</protein>
<feature type="compositionally biased region" description="Basic and acidic residues" evidence="1">
    <location>
        <begin position="322"/>
        <end position="332"/>
    </location>
</feature>
<dbReference type="Proteomes" id="UP001521785">
    <property type="component" value="Unassembled WGS sequence"/>
</dbReference>
<evidence type="ECO:0000259" key="2">
    <source>
        <dbReference type="Pfam" id="PF08031"/>
    </source>
</evidence>
<dbReference type="Gene3D" id="3.30.465.10">
    <property type="match status" value="1"/>
</dbReference>
<feature type="region of interest" description="Disordered" evidence="1">
    <location>
        <begin position="322"/>
        <end position="404"/>
    </location>
</feature>
<dbReference type="Pfam" id="PF08031">
    <property type="entry name" value="BBE"/>
    <property type="match status" value="1"/>
</dbReference>
<feature type="compositionally biased region" description="Basic and acidic residues" evidence="1">
    <location>
        <begin position="388"/>
        <end position="403"/>
    </location>
</feature>
<reference evidence="3 4" key="1">
    <citation type="submission" date="2024-02" db="EMBL/GenBank/DDBJ databases">
        <title>De novo assembly and annotation of 12 fungi associated with fruit tree decline syndrome in Ontario, Canada.</title>
        <authorList>
            <person name="Sulman M."/>
            <person name="Ellouze W."/>
            <person name="Ilyukhin E."/>
        </authorList>
    </citation>
    <scope>NUCLEOTIDE SEQUENCE [LARGE SCALE GENOMIC DNA]</scope>
    <source>
        <strain evidence="3 4">M42-189</strain>
    </source>
</reference>
<proteinExistence type="predicted"/>
<dbReference type="EMBL" id="JAKJXO020000003">
    <property type="protein sequence ID" value="KAL1608533.1"/>
    <property type="molecule type" value="Genomic_DNA"/>
</dbReference>
<evidence type="ECO:0000313" key="4">
    <source>
        <dbReference type="Proteomes" id="UP001521785"/>
    </source>
</evidence>
<dbReference type="Gene3D" id="3.40.462.20">
    <property type="match status" value="1"/>
</dbReference>
<accession>A0ABR3RWC2</accession>
<keyword evidence="4" id="KW-1185">Reference proteome</keyword>
<gene>
    <name evidence="3" type="ORF">SLS60_003475</name>
</gene>
<dbReference type="InterPro" id="IPR016169">
    <property type="entry name" value="FAD-bd_PCMH_sub2"/>
</dbReference>
<sequence>MGGLSFTSSLSLPNRTISELRNFTRSFLQRLNEAGVPISIPAIRTVDVPKVQDQEPGVAKRALGDTVGNTLIASRLFQRSNYADASSISELLAAIRSTVEKGGYDIHGQVMGPTLSISGNPNNAVLPAFRSAIMHTQAYEPNAWWDGMDTVTAPEQQAVRHDRLQSYMQLWRDITPEGGAYMNEGDMQDSEWKETFYGDNYERLLLVKKRWDPEGLFWVISGVGSDDWENQQQMRLLDNHTIAISTQTSTMTTSAQNNTFTTSNEAADLGQERYDQDTAAIGDRDHALYANGPVLVRQGRAPAGMEQQIFAWSAFQYETDERNSREELKGDLHGGQLHRQNRAARGEPTGPPPPREPRRGNNRRGGPGGMIGSNAQTNPVLEPLICGRRVDDKTPKLAKGRPEELDEDLFWDRPIC</sequence>
<organism evidence="3 4">
    <name type="scientific">Paraconiothyrium brasiliense</name>
    <dbReference type="NCBI Taxonomy" id="300254"/>
    <lineage>
        <taxon>Eukaryota</taxon>
        <taxon>Fungi</taxon>
        <taxon>Dikarya</taxon>
        <taxon>Ascomycota</taxon>
        <taxon>Pezizomycotina</taxon>
        <taxon>Dothideomycetes</taxon>
        <taxon>Pleosporomycetidae</taxon>
        <taxon>Pleosporales</taxon>
        <taxon>Massarineae</taxon>
        <taxon>Didymosphaeriaceae</taxon>
        <taxon>Paraconiothyrium</taxon>
    </lineage>
</organism>
<feature type="domain" description="Berberine/berberine-like" evidence="2">
    <location>
        <begin position="180"/>
        <end position="221"/>
    </location>
</feature>
<comment type="caution">
    <text evidence="3">The sequence shown here is derived from an EMBL/GenBank/DDBJ whole genome shotgun (WGS) entry which is preliminary data.</text>
</comment>
<name>A0ABR3RWC2_9PLEO</name>